<dbReference type="PANTHER" id="PTHR47481:SF21">
    <property type="entry name" value="BASIC-LEUCINE ZIPPER TRANSCRIPTION FACTOR Q-RELATED"/>
    <property type="match status" value="1"/>
</dbReference>
<accession>A0A1J6IQD4</accession>
<dbReference type="STRING" id="49451.A0A1J6IQD4"/>
<feature type="compositionally biased region" description="Low complexity" evidence="1">
    <location>
        <begin position="236"/>
        <end position="254"/>
    </location>
</feature>
<dbReference type="Gramene" id="OIT07054">
    <property type="protein sequence ID" value="OIT07054"/>
    <property type="gene ID" value="A4A49_62966"/>
</dbReference>
<proteinExistence type="predicted"/>
<dbReference type="Pfam" id="PF14223">
    <property type="entry name" value="Retrotran_gag_2"/>
    <property type="match status" value="1"/>
</dbReference>
<feature type="region of interest" description="Disordered" evidence="1">
    <location>
        <begin position="229"/>
        <end position="259"/>
    </location>
</feature>
<feature type="non-terminal residue" evidence="3">
    <location>
        <position position="399"/>
    </location>
</feature>
<reference evidence="3" key="1">
    <citation type="submission" date="2016-11" db="EMBL/GenBank/DDBJ databases">
        <title>The genome of Nicotiana attenuata.</title>
        <authorList>
            <person name="Xu S."/>
            <person name="Brockmoeller T."/>
            <person name="Gaquerel E."/>
            <person name="Navarro A."/>
            <person name="Kuhl H."/>
            <person name="Gase K."/>
            <person name="Ling Z."/>
            <person name="Zhou W."/>
            <person name="Kreitzer C."/>
            <person name="Stanke M."/>
            <person name="Tang H."/>
            <person name="Lyons E."/>
            <person name="Pandey P."/>
            <person name="Pandey S.P."/>
            <person name="Timmermann B."/>
            <person name="Baldwin I.T."/>
        </authorList>
    </citation>
    <scope>NUCLEOTIDE SEQUENCE [LARGE SCALE GENOMIC DNA]</scope>
    <source>
        <strain evidence="3">UT</strain>
    </source>
</reference>
<keyword evidence="4" id="KW-1185">Reference proteome</keyword>
<evidence type="ECO:0000313" key="4">
    <source>
        <dbReference type="Proteomes" id="UP000187609"/>
    </source>
</evidence>
<feature type="domain" description="Retrovirus-related Pol polyprotein from transposon TNT 1-94-like beta-barrel" evidence="2">
    <location>
        <begin position="304"/>
        <end position="380"/>
    </location>
</feature>
<dbReference type="SMR" id="A0A1J6IQD4"/>
<dbReference type="PANTHER" id="PTHR47481">
    <property type="match status" value="1"/>
</dbReference>
<dbReference type="InterPro" id="IPR054722">
    <property type="entry name" value="PolX-like_BBD"/>
</dbReference>
<evidence type="ECO:0000256" key="1">
    <source>
        <dbReference type="SAM" id="MobiDB-lite"/>
    </source>
</evidence>
<dbReference type="EMBL" id="MJEQ01037183">
    <property type="protein sequence ID" value="OIT07054.1"/>
    <property type="molecule type" value="Genomic_DNA"/>
</dbReference>
<evidence type="ECO:0000259" key="2">
    <source>
        <dbReference type="Pfam" id="PF22936"/>
    </source>
</evidence>
<dbReference type="OMA" id="HHQARAN"/>
<protein>
    <recommendedName>
        <fullName evidence="2">Retrovirus-related Pol polyprotein from transposon TNT 1-94-like beta-barrel domain-containing protein</fullName>
    </recommendedName>
</protein>
<gene>
    <name evidence="3" type="ORF">A4A49_62966</name>
</gene>
<dbReference type="Pfam" id="PF22936">
    <property type="entry name" value="Pol_BBD"/>
    <property type="match status" value="1"/>
</dbReference>
<dbReference type="AlphaFoldDB" id="A0A1J6IQD4"/>
<organism evidence="3 4">
    <name type="scientific">Nicotiana attenuata</name>
    <name type="common">Coyote tobacco</name>
    <dbReference type="NCBI Taxonomy" id="49451"/>
    <lineage>
        <taxon>Eukaryota</taxon>
        <taxon>Viridiplantae</taxon>
        <taxon>Streptophyta</taxon>
        <taxon>Embryophyta</taxon>
        <taxon>Tracheophyta</taxon>
        <taxon>Spermatophyta</taxon>
        <taxon>Magnoliopsida</taxon>
        <taxon>eudicotyledons</taxon>
        <taxon>Gunneridae</taxon>
        <taxon>Pentapetalae</taxon>
        <taxon>asterids</taxon>
        <taxon>lamiids</taxon>
        <taxon>Solanales</taxon>
        <taxon>Solanaceae</taxon>
        <taxon>Nicotianoideae</taxon>
        <taxon>Nicotianeae</taxon>
        <taxon>Nicotiana</taxon>
    </lineage>
</organism>
<dbReference type="Proteomes" id="UP000187609">
    <property type="component" value="Unassembled WGS sequence"/>
</dbReference>
<evidence type="ECO:0000313" key="3">
    <source>
        <dbReference type="EMBL" id="OIT07054.1"/>
    </source>
</evidence>
<sequence>VVNADAANKNTVVQFNPVTQLPIKLAGSHNFSLWKAQVSMLMRGHDIYGHLDGTTPAPSQTISSNNQTVDNPAYLSWFRQDQLIQNAILASVDPTLAASVASATSSKAAWDALHIAYANKSQTRIFSLRDRLARLAKNALPVADYMHQVRSLCDELATAGAPVSNEELIVKILTGLGSDFKEFSAAIRARDTTISYEELYEKLLDHELFLKHHDTHASLSNSITAAIAQRSTAQPRSNTNNKRSNNSNNNQPNRGQPWKPHNHLVCQLCDRPGHSARVCRSQSHNHFQARANFGGCQSQQQPSWIIDTGATHHIASDAQSLATAQDYHGPEEIVMCNGTTIPISQTGNTELKASNYRFTLSKTLCSPAIKNNLISVSQFCRDNNTSMEFFPFSYLVKDL</sequence>
<comment type="caution">
    <text evidence="3">The sequence shown here is derived from an EMBL/GenBank/DDBJ whole genome shotgun (WGS) entry which is preliminary data.</text>
</comment>
<name>A0A1J6IQD4_NICAT</name>
<feature type="non-terminal residue" evidence="3">
    <location>
        <position position="1"/>
    </location>
</feature>